<keyword evidence="2" id="KW-1185">Reference proteome</keyword>
<evidence type="ECO:0000313" key="2">
    <source>
        <dbReference type="Proteomes" id="UP001165074"/>
    </source>
</evidence>
<dbReference type="AlphaFoldDB" id="A0A9W6W2T0"/>
<dbReference type="SUPFAM" id="SSF140453">
    <property type="entry name" value="EsxAB dimer-like"/>
    <property type="match status" value="1"/>
</dbReference>
<comment type="caution">
    <text evidence="1">The sequence shown here is derived from an EMBL/GenBank/DDBJ whole genome shotgun (WGS) entry which is preliminary data.</text>
</comment>
<sequence length="89" mass="9559">MTGVVNVAHTNYDDVAAALAPISGLAESVRSALGGVRGQMGSKTWDGRAADIWSQGWDARRQKIEALLQDAERLRNQILQKAAKTHGAM</sequence>
<gene>
    <name evidence="1" type="ORF">Airi02_071840</name>
</gene>
<name>A0A9W6W2T0_9ACTN</name>
<evidence type="ECO:0000313" key="1">
    <source>
        <dbReference type="EMBL" id="GLY89255.1"/>
    </source>
</evidence>
<dbReference type="EMBL" id="BSTK01000012">
    <property type="protein sequence ID" value="GLY89255.1"/>
    <property type="molecule type" value="Genomic_DNA"/>
</dbReference>
<dbReference type="Proteomes" id="UP001165074">
    <property type="component" value="Unassembled WGS sequence"/>
</dbReference>
<reference evidence="1" key="1">
    <citation type="submission" date="2023-03" db="EMBL/GenBank/DDBJ databases">
        <title>Actinoallomurus iriomotensis NBRC 103684.</title>
        <authorList>
            <person name="Ichikawa N."/>
            <person name="Sato H."/>
            <person name="Tonouchi N."/>
        </authorList>
    </citation>
    <scope>NUCLEOTIDE SEQUENCE</scope>
    <source>
        <strain evidence="1">NBRC 103684</strain>
    </source>
</reference>
<organism evidence="1 2">
    <name type="scientific">Actinoallomurus iriomotensis</name>
    <dbReference type="NCBI Taxonomy" id="478107"/>
    <lineage>
        <taxon>Bacteria</taxon>
        <taxon>Bacillati</taxon>
        <taxon>Actinomycetota</taxon>
        <taxon>Actinomycetes</taxon>
        <taxon>Streptosporangiales</taxon>
        <taxon>Thermomonosporaceae</taxon>
        <taxon>Actinoallomurus</taxon>
    </lineage>
</organism>
<dbReference type="InterPro" id="IPR036689">
    <property type="entry name" value="ESAT-6-like_sf"/>
</dbReference>
<protein>
    <submittedName>
        <fullName evidence="1">Uncharacterized protein</fullName>
    </submittedName>
</protein>
<accession>A0A9W6W2T0</accession>
<proteinExistence type="predicted"/>